<organism evidence="4 5">
    <name type="scientific">Chryseobacterium defluvii</name>
    <dbReference type="NCBI Taxonomy" id="160396"/>
    <lineage>
        <taxon>Bacteria</taxon>
        <taxon>Pseudomonadati</taxon>
        <taxon>Bacteroidota</taxon>
        <taxon>Flavobacteriia</taxon>
        <taxon>Flavobacteriales</taxon>
        <taxon>Weeksellaceae</taxon>
        <taxon>Chryseobacterium group</taxon>
        <taxon>Chryseobacterium</taxon>
    </lineage>
</organism>
<dbReference type="InterPro" id="IPR050624">
    <property type="entry name" value="HTH-type_Tx_Regulator"/>
</dbReference>
<dbReference type="AlphaFoldDB" id="A0A840KBM5"/>
<accession>A0A840KBM5</accession>
<sequence>MKLLTEKGVQATPMSAIAKAAGTGMGTIYNYFATKEELINAIYLYIKSLEIQFITQRTHDESSLKIKFLEYYKAFVDFNIHYPECFAFMDQLQNSPIISECTKDEGKTEFLPVLELIRKGQEDGIIKKMSMDAILQFLAGTLTTYVRWMLSIEENDRDQYLDQQMRMVWDALKE</sequence>
<feature type="domain" description="HTH tetR-type" evidence="3">
    <location>
        <begin position="1"/>
        <end position="50"/>
    </location>
</feature>
<feature type="DNA-binding region" description="H-T-H motif" evidence="2">
    <location>
        <begin position="13"/>
        <end position="32"/>
    </location>
</feature>
<dbReference type="InterPro" id="IPR009057">
    <property type="entry name" value="Homeodomain-like_sf"/>
</dbReference>
<dbReference type="InterPro" id="IPR001647">
    <property type="entry name" value="HTH_TetR"/>
</dbReference>
<reference evidence="4 5" key="1">
    <citation type="submission" date="2020-08" db="EMBL/GenBank/DDBJ databases">
        <title>Functional genomics of gut bacteria from endangered species of beetles.</title>
        <authorList>
            <person name="Carlos-Shanley C."/>
        </authorList>
    </citation>
    <scope>NUCLEOTIDE SEQUENCE [LARGE SCALE GENOMIC DNA]</scope>
    <source>
        <strain evidence="4 5">S00151</strain>
    </source>
</reference>
<dbReference type="SUPFAM" id="SSF48498">
    <property type="entry name" value="Tetracyclin repressor-like, C-terminal domain"/>
    <property type="match status" value="1"/>
</dbReference>
<protein>
    <submittedName>
        <fullName evidence="4">AcrR family transcriptional regulator</fullName>
    </submittedName>
</protein>
<keyword evidence="1 2" id="KW-0238">DNA-binding</keyword>
<dbReference type="Proteomes" id="UP000592180">
    <property type="component" value="Unassembled WGS sequence"/>
</dbReference>
<evidence type="ECO:0000256" key="1">
    <source>
        <dbReference type="ARBA" id="ARBA00023125"/>
    </source>
</evidence>
<evidence type="ECO:0000256" key="2">
    <source>
        <dbReference type="PROSITE-ProRule" id="PRU00335"/>
    </source>
</evidence>
<dbReference type="PROSITE" id="PS50977">
    <property type="entry name" value="HTH_TETR_2"/>
    <property type="match status" value="1"/>
</dbReference>
<evidence type="ECO:0000259" key="3">
    <source>
        <dbReference type="PROSITE" id="PS50977"/>
    </source>
</evidence>
<dbReference type="PANTHER" id="PTHR43479">
    <property type="entry name" value="ACREF/ENVCD OPERON REPRESSOR-RELATED"/>
    <property type="match status" value="1"/>
</dbReference>
<dbReference type="EMBL" id="JACHLE010000001">
    <property type="protein sequence ID" value="MBB4805388.1"/>
    <property type="molecule type" value="Genomic_DNA"/>
</dbReference>
<dbReference type="GO" id="GO:0003677">
    <property type="term" value="F:DNA binding"/>
    <property type="evidence" value="ECO:0007669"/>
    <property type="project" value="UniProtKB-UniRule"/>
</dbReference>
<dbReference type="Pfam" id="PF00440">
    <property type="entry name" value="TetR_N"/>
    <property type="match status" value="1"/>
</dbReference>
<evidence type="ECO:0000313" key="4">
    <source>
        <dbReference type="EMBL" id="MBB4805388.1"/>
    </source>
</evidence>
<dbReference type="Gene3D" id="1.10.357.10">
    <property type="entry name" value="Tetracycline Repressor, domain 2"/>
    <property type="match status" value="1"/>
</dbReference>
<proteinExistence type="predicted"/>
<dbReference type="InterPro" id="IPR036271">
    <property type="entry name" value="Tet_transcr_reg_TetR-rel_C_sf"/>
</dbReference>
<dbReference type="SUPFAM" id="SSF46689">
    <property type="entry name" value="Homeodomain-like"/>
    <property type="match status" value="1"/>
</dbReference>
<evidence type="ECO:0000313" key="5">
    <source>
        <dbReference type="Proteomes" id="UP000592180"/>
    </source>
</evidence>
<gene>
    <name evidence="4" type="ORF">HNP38_000660</name>
</gene>
<comment type="caution">
    <text evidence="4">The sequence shown here is derived from an EMBL/GenBank/DDBJ whole genome shotgun (WGS) entry which is preliminary data.</text>
</comment>
<dbReference type="PANTHER" id="PTHR43479:SF11">
    <property type="entry name" value="ACREF_ENVCD OPERON REPRESSOR-RELATED"/>
    <property type="match status" value="1"/>
</dbReference>
<keyword evidence="5" id="KW-1185">Reference proteome</keyword>
<name>A0A840KBM5_9FLAO</name>